<dbReference type="Proteomes" id="UP000694257">
    <property type="component" value="Chromosome"/>
</dbReference>
<proteinExistence type="predicted"/>
<keyword evidence="3" id="KW-1185">Reference proteome</keyword>
<organism evidence="2 3">
    <name type="scientific">Nocardia iowensis</name>
    <dbReference type="NCBI Taxonomy" id="204891"/>
    <lineage>
        <taxon>Bacteria</taxon>
        <taxon>Bacillati</taxon>
        <taxon>Actinomycetota</taxon>
        <taxon>Actinomycetes</taxon>
        <taxon>Mycobacteriales</taxon>
        <taxon>Nocardiaceae</taxon>
        <taxon>Nocardia</taxon>
    </lineage>
</organism>
<name>A0ABX8RZ48_NOCIO</name>
<sequence>MTDSHSAEELRIMLEDGAIATASCTERAAIHLLDVAGLIGRRYLDAYISIEPVEVCDEQIAVAFIHDWPAVGRPANPQFLTASEIRCLELAAGIAQAQPVDLRGGGLSAKHARGVLEALAICLEVENYYTITPTHAFYRLRGLGSRLRLLSDSSAPPVSALPDGDEPDASSTASD</sequence>
<dbReference type="EMBL" id="CP078145">
    <property type="protein sequence ID" value="QXN94927.1"/>
    <property type="molecule type" value="Genomic_DNA"/>
</dbReference>
<evidence type="ECO:0000313" key="3">
    <source>
        <dbReference type="Proteomes" id="UP000694257"/>
    </source>
</evidence>
<gene>
    <name evidence="2" type="ORF">KV110_18890</name>
</gene>
<reference evidence="2 3" key="1">
    <citation type="submission" date="2021-07" db="EMBL/GenBank/DDBJ databases">
        <title>Whole Genome Sequence of Nocardia Iowensis.</title>
        <authorList>
            <person name="Lamm A."/>
            <person name="Collins-Fairclough A.M."/>
            <person name="Bunk B."/>
            <person name="Sproer C."/>
        </authorList>
    </citation>
    <scope>NUCLEOTIDE SEQUENCE [LARGE SCALE GENOMIC DNA]</scope>
    <source>
        <strain evidence="2 3">NRRL 5646</strain>
    </source>
</reference>
<dbReference type="RefSeq" id="WP_218477645.1">
    <property type="nucleotide sequence ID" value="NZ_BAABJN010000007.1"/>
</dbReference>
<accession>A0ABX8RZ48</accession>
<evidence type="ECO:0000313" key="2">
    <source>
        <dbReference type="EMBL" id="QXN94927.1"/>
    </source>
</evidence>
<feature type="region of interest" description="Disordered" evidence="1">
    <location>
        <begin position="153"/>
        <end position="175"/>
    </location>
</feature>
<protein>
    <submittedName>
        <fullName evidence="2">Uncharacterized protein</fullName>
    </submittedName>
</protein>
<evidence type="ECO:0000256" key="1">
    <source>
        <dbReference type="SAM" id="MobiDB-lite"/>
    </source>
</evidence>